<evidence type="ECO:0000256" key="2">
    <source>
        <dbReference type="ARBA" id="ARBA00023125"/>
    </source>
</evidence>
<dbReference type="Proteomes" id="UP000282311">
    <property type="component" value="Unassembled WGS sequence"/>
</dbReference>
<sequence>MRIRIFNYHTLQHGHTGKSGGIHPYFELLHITKGEADLEWMGLEFASPSPSLFLLTPNTPHRLIRPKPPVGFWYIEIDMEEDEPLVSLEQAVSWNRLQQSLDYASADMRTIRRMIDELIDSMESGKENRADYDEQILLLDIRKTVRLIQNYLLSGRTAQAEENDRSAQDFVRTLMRYMETNYYEPVDLSLLSNRVHLNSSYLVRAFKRETGVTPMQYLNKLRLSAAMSYLVNTSMGIEQIAEATGFNSIHYFSRLFKRKHGVSPQMWRTMQQKR</sequence>
<evidence type="ECO:0000313" key="6">
    <source>
        <dbReference type="Proteomes" id="UP000282311"/>
    </source>
</evidence>
<evidence type="ECO:0000256" key="1">
    <source>
        <dbReference type="ARBA" id="ARBA00023015"/>
    </source>
</evidence>
<name>A0A3B0CFQ1_9BACL</name>
<dbReference type="EMBL" id="RBAH01000011">
    <property type="protein sequence ID" value="RKN83748.1"/>
    <property type="molecule type" value="Genomic_DNA"/>
</dbReference>
<dbReference type="SMART" id="SM00342">
    <property type="entry name" value="HTH_ARAC"/>
    <property type="match status" value="1"/>
</dbReference>
<dbReference type="GO" id="GO:0003700">
    <property type="term" value="F:DNA-binding transcription factor activity"/>
    <property type="evidence" value="ECO:0007669"/>
    <property type="project" value="InterPro"/>
</dbReference>
<gene>
    <name evidence="5" type="ORF">D7M11_16250</name>
</gene>
<evidence type="ECO:0000256" key="3">
    <source>
        <dbReference type="ARBA" id="ARBA00023163"/>
    </source>
</evidence>
<accession>A0A3B0CFQ1</accession>
<keyword evidence="1" id="KW-0805">Transcription regulation</keyword>
<reference evidence="5 6" key="1">
    <citation type="journal article" date="2007" name="Int. J. Syst. Evol. Microbiol.">
        <title>Paenibacillus ginsengarvi sp. nov., isolated from soil from ginseng cultivation.</title>
        <authorList>
            <person name="Yoon M.H."/>
            <person name="Ten L.N."/>
            <person name="Im W.T."/>
        </authorList>
    </citation>
    <scope>NUCLEOTIDE SEQUENCE [LARGE SCALE GENOMIC DNA]</scope>
    <source>
        <strain evidence="5 6">KCTC 13059</strain>
    </source>
</reference>
<dbReference type="InterPro" id="IPR018060">
    <property type="entry name" value="HTH_AraC"/>
</dbReference>
<dbReference type="PROSITE" id="PS01124">
    <property type="entry name" value="HTH_ARAC_FAMILY_2"/>
    <property type="match status" value="1"/>
</dbReference>
<dbReference type="Gene3D" id="1.10.10.60">
    <property type="entry name" value="Homeodomain-like"/>
    <property type="match status" value="2"/>
</dbReference>
<dbReference type="PANTHER" id="PTHR43280">
    <property type="entry name" value="ARAC-FAMILY TRANSCRIPTIONAL REGULATOR"/>
    <property type="match status" value="1"/>
</dbReference>
<dbReference type="PRINTS" id="PR00032">
    <property type="entry name" value="HTHARAC"/>
</dbReference>
<organism evidence="5 6">
    <name type="scientific">Paenibacillus ginsengarvi</name>
    <dbReference type="NCBI Taxonomy" id="400777"/>
    <lineage>
        <taxon>Bacteria</taxon>
        <taxon>Bacillati</taxon>
        <taxon>Bacillota</taxon>
        <taxon>Bacilli</taxon>
        <taxon>Bacillales</taxon>
        <taxon>Paenibacillaceae</taxon>
        <taxon>Paenibacillus</taxon>
    </lineage>
</organism>
<dbReference type="InterPro" id="IPR020449">
    <property type="entry name" value="Tscrpt_reg_AraC-type_HTH"/>
</dbReference>
<dbReference type="AlphaFoldDB" id="A0A3B0CFQ1"/>
<comment type="caution">
    <text evidence="5">The sequence shown here is derived from an EMBL/GenBank/DDBJ whole genome shotgun (WGS) entry which is preliminary data.</text>
</comment>
<evidence type="ECO:0000259" key="4">
    <source>
        <dbReference type="PROSITE" id="PS01124"/>
    </source>
</evidence>
<dbReference type="InterPro" id="IPR003313">
    <property type="entry name" value="AraC-bd"/>
</dbReference>
<protein>
    <submittedName>
        <fullName evidence="5">AraC family transcriptional regulator</fullName>
    </submittedName>
</protein>
<keyword evidence="3" id="KW-0804">Transcription</keyword>
<dbReference type="GO" id="GO:0043565">
    <property type="term" value="F:sequence-specific DNA binding"/>
    <property type="evidence" value="ECO:0007669"/>
    <property type="project" value="InterPro"/>
</dbReference>
<keyword evidence="6" id="KW-1185">Reference proteome</keyword>
<keyword evidence="2" id="KW-0238">DNA-binding</keyword>
<dbReference type="SUPFAM" id="SSF51215">
    <property type="entry name" value="Regulatory protein AraC"/>
    <property type="match status" value="1"/>
</dbReference>
<dbReference type="Pfam" id="PF12833">
    <property type="entry name" value="HTH_18"/>
    <property type="match status" value="1"/>
</dbReference>
<dbReference type="SUPFAM" id="SSF46689">
    <property type="entry name" value="Homeodomain-like"/>
    <property type="match status" value="2"/>
</dbReference>
<evidence type="ECO:0000313" key="5">
    <source>
        <dbReference type="EMBL" id="RKN83748.1"/>
    </source>
</evidence>
<proteinExistence type="predicted"/>
<dbReference type="PANTHER" id="PTHR43280:SF2">
    <property type="entry name" value="HTH-TYPE TRANSCRIPTIONAL REGULATOR EXSA"/>
    <property type="match status" value="1"/>
</dbReference>
<dbReference type="InterPro" id="IPR037923">
    <property type="entry name" value="HTH-like"/>
</dbReference>
<dbReference type="OrthoDB" id="2566489at2"/>
<feature type="domain" description="HTH araC/xylS-type" evidence="4">
    <location>
        <begin position="172"/>
        <end position="270"/>
    </location>
</feature>
<dbReference type="RefSeq" id="WP_120748292.1">
    <property type="nucleotide sequence ID" value="NZ_RBAH01000011.1"/>
</dbReference>
<dbReference type="InterPro" id="IPR009057">
    <property type="entry name" value="Homeodomain-like_sf"/>
</dbReference>
<dbReference type="InterPro" id="IPR018062">
    <property type="entry name" value="HTH_AraC-typ_CS"/>
</dbReference>
<dbReference type="Pfam" id="PF02311">
    <property type="entry name" value="AraC_binding"/>
    <property type="match status" value="1"/>
</dbReference>
<dbReference type="PROSITE" id="PS00041">
    <property type="entry name" value="HTH_ARAC_FAMILY_1"/>
    <property type="match status" value="1"/>
</dbReference>